<evidence type="ECO:0000256" key="1">
    <source>
        <dbReference type="ARBA" id="ARBA00006886"/>
    </source>
</evidence>
<evidence type="ECO:0000313" key="3">
    <source>
        <dbReference type="EMBL" id="KAJ7099560.1"/>
    </source>
</evidence>
<protein>
    <submittedName>
        <fullName evidence="3">Alpha/Beta hydrolase protein</fullName>
    </submittedName>
</protein>
<dbReference type="InterPro" id="IPR000210">
    <property type="entry name" value="BTB/POZ_dom"/>
</dbReference>
<accession>A0AAD6XXJ2</accession>
<evidence type="ECO:0000259" key="2">
    <source>
        <dbReference type="SMART" id="SM00225"/>
    </source>
</evidence>
<gene>
    <name evidence="3" type="ORF">B0H15DRAFT_797173</name>
</gene>
<proteinExistence type="inferred from homology"/>
<reference evidence="3" key="1">
    <citation type="submission" date="2023-03" db="EMBL/GenBank/DDBJ databases">
        <title>Massive genome expansion in bonnet fungi (Mycena s.s.) driven by repeated elements and novel gene families across ecological guilds.</title>
        <authorList>
            <consortium name="Lawrence Berkeley National Laboratory"/>
            <person name="Harder C.B."/>
            <person name="Miyauchi S."/>
            <person name="Viragh M."/>
            <person name="Kuo A."/>
            <person name="Thoen E."/>
            <person name="Andreopoulos B."/>
            <person name="Lu D."/>
            <person name="Skrede I."/>
            <person name="Drula E."/>
            <person name="Henrissat B."/>
            <person name="Morin E."/>
            <person name="Kohler A."/>
            <person name="Barry K."/>
            <person name="LaButti K."/>
            <person name="Morin E."/>
            <person name="Salamov A."/>
            <person name="Lipzen A."/>
            <person name="Mereny Z."/>
            <person name="Hegedus B."/>
            <person name="Baldrian P."/>
            <person name="Stursova M."/>
            <person name="Weitz H."/>
            <person name="Taylor A."/>
            <person name="Grigoriev I.V."/>
            <person name="Nagy L.G."/>
            <person name="Martin F."/>
            <person name="Kauserud H."/>
        </authorList>
    </citation>
    <scope>NUCLEOTIDE SEQUENCE</scope>
    <source>
        <strain evidence="3">CBHHK173m</strain>
    </source>
</reference>
<dbReference type="Pfam" id="PF00561">
    <property type="entry name" value="Abhydrolase_1"/>
    <property type="match status" value="1"/>
</dbReference>
<dbReference type="CDD" id="cd18186">
    <property type="entry name" value="BTB_POZ_ZBTB_KLHL-like"/>
    <property type="match status" value="1"/>
</dbReference>
<sequence length="602" mass="66713">MVGETKYFTNAVHPNTNALNPTHNSSMTLAYRTFGDPENPAVFIPSCYSGKLDSTLTFLYLPSKDGAPPVLRNHFVVVCGLLGGSESSSPSNAPEALSGANFPAVTYEDNIRLQHALCQALGITRLAAYMGFSMGGQQAYHMAALYPDFVTHIVVLAGSARTSWHNWSFLEGPKAALVNSVDFYDGQYKTPAIRGTKAFSRVYSTWALSQAWFRARSWETLGFSSLEEFLQVTWEGGQGTWDAHDLLCLLQTWQNGDISLFGPDEEKGDLAKALGRIKARVLVMPSRTDMYFPPEDSEEEMKHLKHGELKVIESIWGHFAAGGGGTKDDNEFIQMQVSRFLQIHIPNYDTRAIRSFFLSFPTASGMSTLGPPIKRRRTKSATHITRSSIWYQDGSVVLQAQDTQFRVQWGVLAQHSCFFRDMQSLPQPPDQSTVEGCAVVELSDSVVDVEHLLKVLYNSVNLFKQLLPLPLVAALIRLGRKYEFRSLLDIAVECLTFENPTTLQEYDTWIANRLTPRPRRIAPYPGIIFDIITLARENNILTVLPCAHPSSTVSLEATERALSSLQPTSEHLSWVANAFYTLSAQTAILLDGSDLGAPEAAA</sequence>
<dbReference type="AlphaFoldDB" id="A0AAD6XXJ2"/>
<dbReference type="Gene3D" id="3.30.710.10">
    <property type="entry name" value="Potassium Channel Kv1.1, Chain A"/>
    <property type="match status" value="1"/>
</dbReference>
<dbReference type="GO" id="GO:0016747">
    <property type="term" value="F:acyltransferase activity, transferring groups other than amino-acyl groups"/>
    <property type="evidence" value="ECO:0007669"/>
    <property type="project" value="InterPro"/>
</dbReference>
<feature type="domain" description="BTB" evidence="2">
    <location>
        <begin position="394"/>
        <end position="499"/>
    </location>
</feature>
<name>A0AAD6XXJ2_9AGAR</name>
<dbReference type="InterPro" id="IPR011333">
    <property type="entry name" value="SKP1/BTB/POZ_sf"/>
</dbReference>
<dbReference type="PANTHER" id="PTHR32268">
    <property type="entry name" value="HOMOSERINE O-ACETYLTRANSFERASE"/>
    <property type="match status" value="1"/>
</dbReference>
<dbReference type="InterPro" id="IPR000073">
    <property type="entry name" value="AB_hydrolase_1"/>
</dbReference>
<keyword evidence="3" id="KW-0378">Hydrolase</keyword>
<keyword evidence="4" id="KW-1185">Reference proteome</keyword>
<dbReference type="Proteomes" id="UP001222325">
    <property type="component" value="Unassembled WGS sequence"/>
</dbReference>
<organism evidence="3 4">
    <name type="scientific">Mycena belliarum</name>
    <dbReference type="NCBI Taxonomy" id="1033014"/>
    <lineage>
        <taxon>Eukaryota</taxon>
        <taxon>Fungi</taxon>
        <taxon>Dikarya</taxon>
        <taxon>Basidiomycota</taxon>
        <taxon>Agaricomycotina</taxon>
        <taxon>Agaricomycetes</taxon>
        <taxon>Agaricomycetidae</taxon>
        <taxon>Agaricales</taxon>
        <taxon>Marasmiineae</taxon>
        <taxon>Mycenaceae</taxon>
        <taxon>Mycena</taxon>
    </lineage>
</organism>
<dbReference type="SUPFAM" id="SSF53474">
    <property type="entry name" value="alpha/beta-Hydrolases"/>
    <property type="match status" value="1"/>
</dbReference>
<dbReference type="GO" id="GO:0016787">
    <property type="term" value="F:hydrolase activity"/>
    <property type="evidence" value="ECO:0007669"/>
    <property type="project" value="UniProtKB-KW"/>
</dbReference>
<dbReference type="Pfam" id="PF00651">
    <property type="entry name" value="BTB"/>
    <property type="match status" value="1"/>
</dbReference>
<comment type="similarity">
    <text evidence="1">Belongs to the AB hydrolase superfamily. MetX family.</text>
</comment>
<dbReference type="PANTHER" id="PTHR32268:SF15">
    <property type="entry name" value="HOMOSERINE ACETYLTRANSFERASE FAMILY PROTEIN (AFU_ORTHOLOGUE AFUA_1G15350)"/>
    <property type="match status" value="1"/>
</dbReference>
<dbReference type="InterPro" id="IPR008220">
    <property type="entry name" value="HAT_MetX-like"/>
</dbReference>
<dbReference type="InterPro" id="IPR029058">
    <property type="entry name" value="AB_hydrolase_fold"/>
</dbReference>
<comment type="caution">
    <text evidence="3">The sequence shown here is derived from an EMBL/GenBank/DDBJ whole genome shotgun (WGS) entry which is preliminary data.</text>
</comment>
<dbReference type="Gene3D" id="3.40.50.1820">
    <property type="entry name" value="alpha/beta hydrolase"/>
    <property type="match status" value="1"/>
</dbReference>
<evidence type="ECO:0000313" key="4">
    <source>
        <dbReference type="Proteomes" id="UP001222325"/>
    </source>
</evidence>
<dbReference type="EMBL" id="JARJCN010000007">
    <property type="protein sequence ID" value="KAJ7099560.1"/>
    <property type="molecule type" value="Genomic_DNA"/>
</dbReference>
<dbReference type="SMART" id="SM00225">
    <property type="entry name" value="BTB"/>
    <property type="match status" value="1"/>
</dbReference>